<dbReference type="InterPro" id="IPR001853">
    <property type="entry name" value="DSBA-like_thioredoxin_dom"/>
</dbReference>
<protein>
    <submittedName>
        <fullName evidence="3">DSBA oxidoreductase</fullName>
    </submittedName>
</protein>
<keyword evidence="4" id="KW-1185">Reference proteome</keyword>
<sequence>MSSIKIDLVSDIACPWCAIGYARLQQALASLPDIHIELQWHAFELNPDKNAPKEPILPALSRKYGRSEEEMRQAQANMMQIAADLGLNFTRMQQRFTCNTFDAHRLVKWAEATEQKATAMKLALFDAYFGEAKDVSDAKVLADCAASAGLDSGEAQRILASDAYRDTVQQDIAKYQQAGISSVPAFIINNKYLISGAQEPAQLAAALKQIAAEQA</sequence>
<dbReference type="PANTHER" id="PTHR13887:SF41">
    <property type="entry name" value="THIOREDOXIN SUPERFAMILY PROTEIN"/>
    <property type="match status" value="1"/>
</dbReference>
<dbReference type="EMBL" id="BAFK01000002">
    <property type="protein sequence ID" value="GAB57603.1"/>
    <property type="molecule type" value="Genomic_DNA"/>
</dbReference>
<dbReference type="CDD" id="cd03024">
    <property type="entry name" value="DsbA_FrnE"/>
    <property type="match status" value="1"/>
</dbReference>
<feature type="domain" description="DSBA-like thioredoxin" evidence="2">
    <location>
        <begin position="6"/>
        <end position="208"/>
    </location>
</feature>
<accession>I1DU75</accession>
<dbReference type="STRING" id="562729.RNAN_0572"/>
<gene>
    <name evidence="3" type="ORF">RNAN_0572</name>
</gene>
<dbReference type="GO" id="GO:0016491">
    <property type="term" value="F:oxidoreductase activity"/>
    <property type="evidence" value="ECO:0007669"/>
    <property type="project" value="InterPro"/>
</dbReference>
<dbReference type="SUPFAM" id="SSF52833">
    <property type="entry name" value="Thioredoxin-like"/>
    <property type="match status" value="1"/>
</dbReference>
<dbReference type="Gene3D" id="3.40.30.10">
    <property type="entry name" value="Glutaredoxin"/>
    <property type="match status" value="1"/>
</dbReference>
<dbReference type="Proteomes" id="UP000004374">
    <property type="component" value="Unassembled WGS sequence"/>
</dbReference>
<dbReference type="OrthoDB" id="9799122at2"/>
<organism evidence="3 4">
    <name type="scientific">Rheinheimera nanhaiensis E407-8</name>
    <dbReference type="NCBI Taxonomy" id="562729"/>
    <lineage>
        <taxon>Bacteria</taxon>
        <taxon>Pseudomonadati</taxon>
        <taxon>Pseudomonadota</taxon>
        <taxon>Gammaproteobacteria</taxon>
        <taxon>Chromatiales</taxon>
        <taxon>Chromatiaceae</taxon>
        <taxon>Rheinheimera</taxon>
    </lineage>
</organism>
<name>I1DU75_9GAMM</name>
<dbReference type="InterPro" id="IPR036249">
    <property type="entry name" value="Thioredoxin-like_sf"/>
</dbReference>
<evidence type="ECO:0000256" key="1">
    <source>
        <dbReference type="SAM" id="Coils"/>
    </source>
</evidence>
<dbReference type="RefSeq" id="WP_008218548.1">
    <property type="nucleotide sequence ID" value="NZ_BAFK01000002.1"/>
</dbReference>
<evidence type="ECO:0000313" key="3">
    <source>
        <dbReference type="EMBL" id="GAB57603.1"/>
    </source>
</evidence>
<proteinExistence type="predicted"/>
<dbReference type="AlphaFoldDB" id="I1DU75"/>
<evidence type="ECO:0000313" key="4">
    <source>
        <dbReference type="Proteomes" id="UP000004374"/>
    </source>
</evidence>
<feature type="coiled-coil region" evidence="1">
    <location>
        <begin position="57"/>
        <end position="84"/>
    </location>
</feature>
<dbReference type="PANTHER" id="PTHR13887">
    <property type="entry name" value="GLUTATHIONE S-TRANSFERASE KAPPA"/>
    <property type="match status" value="1"/>
</dbReference>
<reference evidence="3 4" key="1">
    <citation type="journal article" date="2012" name="J. Bacteriol.">
        <title>Genome Sequence of the Protease-Producing Bacterium Rheinheimera nanhaiensis E407-8T, Isolated from Deep-Sea Sediment of the South China Sea.</title>
        <authorList>
            <person name="Zhang X.-Y."/>
            <person name="Zhang Y.-J."/>
            <person name="Qin Q.-L."/>
            <person name="Xie B.-B."/>
            <person name="Chen X.-L."/>
            <person name="Zhou B.-C."/>
            <person name="Zhang Y.-Z."/>
        </authorList>
    </citation>
    <scope>NUCLEOTIDE SEQUENCE [LARGE SCALE GENOMIC DNA]</scope>
    <source>
        <strain evidence="3 4">E407-8</strain>
    </source>
</reference>
<evidence type="ECO:0000259" key="2">
    <source>
        <dbReference type="Pfam" id="PF01323"/>
    </source>
</evidence>
<dbReference type="Pfam" id="PF01323">
    <property type="entry name" value="DSBA"/>
    <property type="match status" value="1"/>
</dbReference>
<keyword evidence="1" id="KW-0175">Coiled coil</keyword>
<comment type="caution">
    <text evidence="3">The sequence shown here is derived from an EMBL/GenBank/DDBJ whole genome shotgun (WGS) entry which is preliminary data.</text>
</comment>